<gene>
    <name evidence="5" type="ORF">H7F49_13805</name>
</gene>
<reference evidence="5 6" key="1">
    <citation type="submission" date="2020-08" db="EMBL/GenBank/DDBJ databases">
        <title>The genome sequence of Novosphingobium flavum 4Y4.</title>
        <authorList>
            <person name="Liu Y."/>
        </authorList>
    </citation>
    <scope>NUCLEOTIDE SEQUENCE [LARGE SCALE GENOMIC DNA]</scope>
    <source>
        <strain evidence="5 6">4Y4</strain>
    </source>
</reference>
<dbReference type="AlphaFoldDB" id="A0A7X1F9B9"/>
<dbReference type="Gene3D" id="1.10.10.60">
    <property type="entry name" value="Homeodomain-like"/>
    <property type="match status" value="1"/>
</dbReference>
<dbReference type="InterPro" id="IPR009057">
    <property type="entry name" value="Homeodomain-like_sf"/>
</dbReference>
<evidence type="ECO:0000259" key="4">
    <source>
        <dbReference type="PROSITE" id="PS01124"/>
    </source>
</evidence>
<name>A0A7X1F9B9_9SPHN</name>
<dbReference type="CDD" id="cd03136">
    <property type="entry name" value="GATase1_AraC_ArgR_like"/>
    <property type="match status" value="1"/>
</dbReference>
<proteinExistence type="predicted"/>
<evidence type="ECO:0000313" key="6">
    <source>
        <dbReference type="Proteomes" id="UP000520156"/>
    </source>
</evidence>
<dbReference type="Pfam" id="PF01965">
    <property type="entry name" value="DJ-1_PfpI"/>
    <property type="match status" value="1"/>
</dbReference>
<dbReference type="Gene3D" id="3.40.50.880">
    <property type="match status" value="1"/>
</dbReference>
<dbReference type="Proteomes" id="UP000520156">
    <property type="component" value="Unassembled WGS sequence"/>
</dbReference>
<dbReference type="PANTHER" id="PTHR43130:SF3">
    <property type="entry name" value="HTH-TYPE TRANSCRIPTIONAL REGULATOR RV1931C"/>
    <property type="match status" value="1"/>
</dbReference>
<dbReference type="RefSeq" id="WP_185684165.1">
    <property type="nucleotide sequence ID" value="NZ_JACLAU010000026.1"/>
</dbReference>
<feature type="region of interest" description="Disordered" evidence="3">
    <location>
        <begin position="339"/>
        <end position="362"/>
    </location>
</feature>
<evidence type="ECO:0000313" key="5">
    <source>
        <dbReference type="EMBL" id="MBC2652772.1"/>
    </source>
</evidence>
<evidence type="ECO:0000256" key="3">
    <source>
        <dbReference type="SAM" id="MobiDB-lite"/>
    </source>
</evidence>
<dbReference type="SUPFAM" id="SSF52317">
    <property type="entry name" value="Class I glutamine amidotransferase-like"/>
    <property type="match status" value="1"/>
</dbReference>
<dbReference type="GO" id="GO:0043565">
    <property type="term" value="F:sequence-specific DNA binding"/>
    <property type="evidence" value="ECO:0007669"/>
    <property type="project" value="InterPro"/>
</dbReference>
<dbReference type="InterPro" id="IPR002818">
    <property type="entry name" value="DJ-1/PfpI"/>
</dbReference>
<protein>
    <submittedName>
        <fullName evidence="5">GlxA family transcriptional regulator</fullName>
    </submittedName>
</protein>
<keyword evidence="2" id="KW-0804">Transcription</keyword>
<evidence type="ECO:0000256" key="1">
    <source>
        <dbReference type="ARBA" id="ARBA00023015"/>
    </source>
</evidence>
<organism evidence="5 6">
    <name type="scientific">Novosphingobium aerophilum</name>
    <dbReference type="NCBI Taxonomy" id="2839843"/>
    <lineage>
        <taxon>Bacteria</taxon>
        <taxon>Pseudomonadati</taxon>
        <taxon>Pseudomonadota</taxon>
        <taxon>Alphaproteobacteria</taxon>
        <taxon>Sphingomonadales</taxon>
        <taxon>Sphingomonadaceae</taxon>
        <taxon>Novosphingobium</taxon>
    </lineage>
</organism>
<dbReference type="SMART" id="SM00342">
    <property type="entry name" value="HTH_ARAC"/>
    <property type="match status" value="1"/>
</dbReference>
<dbReference type="GO" id="GO:0003700">
    <property type="term" value="F:DNA-binding transcription factor activity"/>
    <property type="evidence" value="ECO:0007669"/>
    <property type="project" value="InterPro"/>
</dbReference>
<dbReference type="PANTHER" id="PTHR43130">
    <property type="entry name" value="ARAC-FAMILY TRANSCRIPTIONAL REGULATOR"/>
    <property type="match status" value="1"/>
</dbReference>
<dbReference type="InterPro" id="IPR052158">
    <property type="entry name" value="INH-QAR"/>
</dbReference>
<keyword evidence="1" id="KW-0805">Transcription regulation</keyword>
<comment type="caution">
    <text evidence="5">The sequence shown here is derived from an EMBL/GenBank/DDBJ whole genome shotgun (WGS) entry which is preliminary data.</text>
</comment>
<evidence type="ECO:0000256" key="2">
    <source>
        <dbReference type="ARBA" id="ARBA00023163"/>
    </source>
</evidence>
<sequence>MEQTRRVGDAQAYAKSGASGRHRVGGARLSVGVILTKRFTLCAFANFIDVLRLAADEGDRSRHILCDWKILSDTMTSIPSSAGITVQPDERLGDPTKFDYIVVVGGLVGEIDGFGSDYIAYLRKAAAADVPLVGICTGAFILHRAGVLDGYKCCVSWFHHRDFLEQFDGLDPVADQIFIVDRDRLTCSGGASSAHLAAYLVEKHIGRAQASKSLHIMIIDDALKGEEPQPGIPLGISTQDPLVRRALLITQQNIDSPLSVAEIARRMGISKRQLERRFQAALNISPQVAFIEVRLSVARHFLETTDKSITMIAIECGFCDSSHMSRMFRRRFGQSPFESRAAASRPASKVPSPDLLPRPVMA</sequence>
<dbReference type="Pfam" id="PF12833">
    <property type="entry name" value="HTH_18"/>
    <property type="match status" value="1"/>
</dbReference>
<dbReference type="PROSITE" id="PS01124">
    <property type="entry name" value="HTH_ARAC_FAMILY_2"/>
    <property type="match status" value="1"/>
</dbReference>
<dbReference type="InterPro" id="IPR018060">
    <property type="entry name" value="HTH_AraC"/>
</dbReference>
<accession>A0A7X1F9B9</accession>
<dbReference type="SUPFAM" id="SSF46689">
    <property type="entry name" value="Homeodomain-like"/>
    <property type="match status" value="2"/>
</dbReference>
<dbReference type="InterPro" id="IPR029062">
    <property type="entry name" value="Class_I_gatase-like"/>
</dbReference>
<feature type="domain" description="HTH araC/xylS-type" evidence="4">
    <location>
        <begin position="244"/>
        <end position="342"/>
    </location>
</feature>
<dbReference type="EMBL" id="JACLAU010000026">
    <property type="protein sequence ID" value="MBC2652772.1"/>
    <property type="molecule type" value="Genomic_DNA"/>
</dbReference>
<keyword evidence="6" id="KW-1185">Reference proteome</keyword>